<dbReference type="Pfam" id="PF00534">
    <property type="entry name" value="Glycos_transf_1"/>
    <property type="match status" value="1"/>
</dbReference>
<dbReference type="OrthoDB" id="9795068at2"/>
<reference evidence="3 4" key="1">
    <citation type="submission" date="2015-03" db="EMBL/GenBank/DDBJ databases">
        <authorList>
            <person name="Murphy D."/>
        </authorList>
    </citation>
    <scope>NUCLEOTIDE SEQUENCE [LARGE SCALE GENOMIC DNA]</scope>
    <source>
        <strain evidence="3 4">OL-4</strain>
    </source>
</reference>
<gene>
    <name evidence="3" type="ORF">96</name>
</gene>
<proteinExistence type="predicted"/>
<keyword evidence="3" id="KW-0808">Transferase</keyword>
<feature type="domain" description="Glycosyl transferase family 1" evidence="1">
    <location>
        <begin position="201"/>
        <end position="361"/>
    </location>
</feature>
<keyword evidence="4" id="KW-1185">Reference proteome</keyword>
<dbReference type="Pfam" id="PF13439">
    <property type="entry name" value="Glyco_transf_4"/>
    <property type="match status" value="1"/>
</dbReference>
<accession>A0A0E4C7G5</accession>
<evidence type="ECO:0000313" key="3">
    <source>
        <dbReference type="EMBL" id="CFW97635.1"/>
    </source>
</evidence>
<dbReference type="PANTHER" id="PTHR45947">
    <property type="entry name" value="SULFOQUINOVOSYL TRANSFERASE SQD2"/>
    <property type="match status" value="1"/>
</dbReference>
<dbReference type="AlphaFoldDB" id="A0A0E4C7G5"/>
<evidence type="ECO:0000313" key="4">
    <source>
        <dbReference type="Proteomes" id="UP000045545"/>
    </source>
</evidence>
<dbReference type="Proteomes" id="UP000045545">
    <property type="component" value="Unassembled WGS sequence"/>
</dbReference>
<dbReference type="PANTHER" id="PTHR45947:SF3">
    <property type="entry name" value="SULFOQUINOVOSYL TRANSFERASE SQD2"/>
    <property type="match status" value="1"/>
</dbReference>
<dbReference type="RefSeq" id="WP_046494638.1">
    <property type="nucleotide sequence ID" value="NZ_CGIH01000002.1"/>
</dbReference>
<dbReference type="Gene3D" id="3.40.50.2000">
    <property type="entry name" value="Glycogen Phosphorylase B"/>
    <property type="match status" value="2"/>
</dbReference>
<name>A0A0E4C7G5_9FIRM</name>
<protein>
    <submittedName>
        <fullName evidence="3">Glycosyl transferase, family 1</fullName>
    </submittedName>
</protein>
<dbReference type="EMBL" id="CGIH01000002">
    <property type="protein sequence ID" value="CFW97635.1"/>
    <property type="molecule type" value="Genomic_DNA"/>
</dbReference>
<organism evidence="3 4">
    <name type="scientific">Syntrophomonas zehnderi OL-4</name>
    <dbReference type="NCBI Taxonomy" id="690567"/>
    <lineage>
        <taxon>Bacteria</taxon>
        <taxon>Bacillati</taxon>
        <taxon>Bacillota</taxon>
        <taxon>Clostridia</taxon>
        <taxon>Eubacteriales</taxon>
        <taxon>Syntrophomonadaceae</taxon>
        <taxon>Syntrophomonas</taxon>
    </lineage>
</organism>
<dbReference type="InterPro" id="IPR001296">
    <property type="entry name" value="Glyco_trans_1"/>
</dbReference>
<dbReference type="SUPFAM" id="SSF53756">
    <property type="entry name" value="UDP-Glycosyltransferase/glycogen phosphorylase"/>
    <property type="match status" value="1"/>
</dbReference>
<dbReference type="CDD" id="cd03801">
    <property type="entry name" value="GT4_PimA-like"/>
    <property type="match status" value="1"/>
</dbReference>
<dbReference type="STRING" id="690567.96"/>
<dbReference type="InterPro" id="IPR028098">
    <property type="entry name" value="Glyco_trans_4-like_N"/>
</dbReference>
<evidence type="ECO:0000259" key="1">
    <source>
        <dbReference type="Pfam" id="PF00534"/>
    </source>
</evidence>
<sequence length="396" mass="44300">MKILMFSWEYPPHMVGGLGQHVYDISRYLTRLGVEVHIITPRVKCGSDYENDHNVFIHRVGNPVNEANIDNFKAWTFTFNSEAIREAVRLNSQVGGFALVHAHDWIVAYAGRAVAKIFELPLVTTIHATEHGRNLGLHNRVQLEINEIEKNLALEADHIICCSQYMHHEICSLFRVHPDAVTIIPNGVEPEQFMPLPDEPPLEIDPGEKVVFTLGRLVPEKGIWHLIACFPQVLERIPEARLYIGGRGPQKAVLQQTAYELGIEDRVVFTGFLRDKERNYIYNKADVAVFPSHYEPFGIVALEAMATRTPVIVSDVGGLGGIVKDRQTGLKVSAGNETDLAQAIIKVLTDQNLTAQLVQNAAGLVESVYNWTVIAQSTKDVYTKVLTQTKPKKEVV</sequence>
<evidence type="ECO:0000259" key="2">
    <source>
        <dbReference type="Pfam" id="PF13439"/>
    </source>
</evidence>
<dbReference type="InterPro" id="IPR050194">
    <property type="entry name" value="Glycosyltransferase_grp1"/>
</dbReference>
<feature type="domain" description="Glycosyltransferase subfamily 4-like N-terminal" evidence="2">
    <location>
        <begin position="15"/>
        <end position="191"/>
    </location>
</feature>
<dbReference type="GO" id="GO:0016758">
    <property type="term" value="F:hexosyltransferase activity"/>
    <property type="evidence" value="ECO:0007669"/>
    <property type="project" value="TreeGrafter"/>
</dbReference>